<feature type="compositionally biased region" description="Low complexity" evidence="1">
    <location>
        <begin position="304"/>
        <end position="321"/>
    </location>
</feature>
<reference evidence="2" key="4">
    <citation type="submission" date="2025-09" db="UniProtKB">
        <authorList>
            <consortium name="Ensembl"/>
        </authorList>
    </citation>
    <scope>IDENTIFICATION</scope>
    <source>
        <strain evidence="2">Brown Norway</strain>
    </source>
</reference>
<feature type="region of interest" description="Disordered" evidence="1">
    <location>
        <begin position="65"/>
        <end position="136"/>
    </location>
</feature>
<dbReference type="eggNOG" id="ENOG502SFSJ">
    <property type="taxonomic scope" value="Eukaryota"/>
</dbReference>
<dbReference type="RGD" id="7681336">
    <property type="gene designation" value="Ezhip"/>
</dbReference>
<feature type="compositionally biased region" description="Polar residues" evidence="1">
    <location>
        <begin position="174"/>
        <end position="187"/>
    </location>
</feature>
<dbReference type="InParanoid" id="F1LWI7"/>
<dbReference type="AGR" id="RGD:7681336"/>
<organism evidence="2 3">
    <name type="scientific">Rattus norvegicus</name>
    <name type="common">Rat</name>
    <dbReference type="NCBI Taxonomy" id="10116"/>
    <lineage>
        <taxon>Eukaryota</taxon>
        <taxon>Metazoa</taxon>
        <taxon>Chordata</taxon>
        <taxon>Craniata</taxon>
        <taxon>Vertebrata</taxon>
        <taxon>Euteleostomi</taxon>
        <taxon>Mammalia</taxon>
        <taxon>Eutheria</taxon>
        <taxon>Euarchontoglires</taxon>
        <taxon>Glires</taxon>
        <taxon>Rodentia</taxon>
        <taxon>Myomorpha</taxon>
        <taxon>Muroidea</taxon>
        <taxon>Muridae</taxon>
        <taxon>Murinae</taxon>
        <taxon>Rattus</taxon>
    </lineage>
</organism>
<dbReference type="PaxDb" id="10116-ENSRNOP00000056961"/>
<dbReference type="GeneTree" id="ENSGT00730000112586"/>
<feature type="compositionally biased region" description="Low complexity" evidence="1">
    <location>
        <begin position="203"/>
        <end position="214"/>
    </location>
</feature>
<evidence type="ECO:0000313" key="2">
    <source>
        <dbReference type="Ensembl" id="ENSRNOP00000056961.4"/>
    </source>
</evidence>
<keyword evidence="3" id="KW-1185">Reference proteome</keyword>
<reference evidence="2" key="3">
    <citation type="submission" date="2025-08" db="UniProtKB">
        <authorList>
            <consortium name="Ensembl"/>
        </authorList>
    </citation>
    <scope>IDENTIFICATION</scope>
    <source>
        <strain evidence="2">Brown Norway</strain>
    </source>
</reference>
<dbReference type="FunCoup" id="F1LWI7">
    <property type="interactions" value="2"/>
</dbReference>
<dbReference type="OMA" id="TRETENP"/>
<accession>F1LWI7</accession>
<dbReference type="Bgee" id="ENSRNOG00000039305">
    <property type="expression patterns" value="Expressed in ovary and 1 other cell type or tissue"/>
</dbReference>
<feature type="compositionally biased region" description="Acidic residues" evidence="1">
    <location>
        <begin position="354"/>
        <end position="460"/>
    </location>
</feature>
<evidence type="ECO:0000313" key="3">
    <source>
        <dbReference type="Proteomes" id="UP000002494"/>
    </source>
</evidence>
<dbReference type="Proteomes" id="UP000002494">
    <property type="component" value="Chromosome X"/>
</dbReference>
<dbReference type="VEuPathDB" id="HostDB:ENSRNOG00000039305"/>
<dbReference type="GO" id="GO:0005829">
    <property type="term" value="C:cytosol"/>
    <property type="evidence" value="ECO:0000266"/>
    <property type="project" value="RGD"/>
</dbReference>
<dbReference type="STRING" id="10116.ENSRNOP00000056961"/>
<gene>
    <name evidence="2 4" type="primary">Ezhip</name>
</gene>
<reference evidence="5" key="1">
    <citation type="journal article" date="2012" name="Nat. Commun.">
        <title>Quantitative maps of protein phosphorylation sites across 14 different rat organs and tissues.</title>
        <authorList>
            <person name="Lundby A."/>
            <person name="Secher A."/>
            <person name="Lage K."/>
            <person name="Nordsborg N.B."/>
            <person name="Dmytriyev A."/>
            <person name="Lundby C."/>
            <person name="Olsen J.V."/>
        </authorList>
    </citation>
    <scope>IDENTIFICATION BY MASS SPECTROMETRY [LARGE SCALE ANALYSIS]</scope>
</reference>
<sequence length="584" mass="62590">EGRKEGRKKERKEGRKQASKAPVASSVLTVCSGTSAAGSTFQGVEVDLGEPETFSMAIENLGTFSVPDNQPFDPEGSFGPNIQLGRVRPMTRSQRELGQALRGEKDSNEPPAQTKSCRKRKQPSQNLTTKSLGALQLPEALELPHRLQLPSSLSSQPSSSHHSEYAVGNLDSPGPTTLRSTTRSGPVSTPAPMALSQAFLTVSGPPSSASGSSSDENVQELSQQTILQAPDDGVFCREPDSRGSVIPGGWVLRSRVVTFGHHSPALVSPEVQPEVHTIGWNLRPRATPRIPVLHSGPPVSSPDTGSRATQSRSRSRSASRPGSDHRRRSRETKMEPEPEPEPKSESESDHELESESEAEAEPESEAEAEPESEAETEAESEAEAEPESEAEPEPESEAEPESEPEVEPESEPEVEAEVEPESEPEAEAEVEPESEPEVEAEAEAEPESEPESESEPELVEMEPGPRSQSQARPFTSTPTLPRRSSHATASSPPRRPVRMRASSPSPPGRLYPLPGQYGEGASSSSSSTSELCVSSPHSLKGSSPPLSDLSSVSGPSPNTLWRALIPDLDNLHSSSERESEEETG</sequence>
<dbReference type="GlyGen" id="F1LWI7">
    <property type="glycosylation" value="1 site"/>
</dbReference>
<dbReference type="InterPro" id="IPR052882">
    <property type="entry name" value="EZH_Inhibitor"/>
</dbReference>
<feature type="region of interest" description="Disordered" evidence="1">
    <location>
        <begin position="1"/>
        <end position="26"/>
    </location>
</feature>
<feature type="compositionally biased region" description="Basic and acidic residues" evidence="1">
    <location>
        <begin position="331"/>
        <end position="353"/>
    </location>
</feature>
<dbReference type="GO" id="GO:0006325">
    <property type="term" value="P:chromatin organization"/>
    <property type="evidence" value="ECO:0000266"/>
    <property type="project" value="RGD"/>
</dbReference>
<evidence type="ECO:0007829" key="5">
    <source>
        <dbReference type="PubMed" id="22673903"/>
    </source>
</evidence>
<dbReference type="AlphaFoldDB" id="F1LWI7"/>
<protein>
    <submittedName>
        <fullName evidence="2">EZH inhibitory protein</fullName>
    </submittedName>
</protein>
<dbReference type="PANTHER" id="PTHR22467:SF1">
    <property type="entry name" value="EZH INHIBITORY PROTEIN"/>
    <property type="match status" value="1"/>
</dbReference>
<dbReference type="GO" id="GO:0005654">
    <property type="term" value="C:nucleoplasm"/>
    <property type="evidence" value="ECO:0000266"/>
    <property type="project" value="RGD"/>
</dbReference>
<dbReference type="PANTHER" id="PTHR22467">
    <property type="entry name" value="EZH INHIBITORY PROTEIN-RELATED"/>
    <property type="match status" value="1"/>
</dbReference>
<evidence type="ECO:0000313" key="4">
    <source>
        <dbReference type="RGD" id="7681336"/>
    </source>
</evidence>
<dbReference type="GO" id="GO:0005634">
    <property type="term" value="C:nucleus"/>
    <property type="evidence" value="ECO:0000266"/>
    <property type="project" value="RGD"/>
</dbReference>
<feature type="compositionally biased region" description="Low complexity" evidence="1">
    <location>
        <begin position="522"/>
        <end position="557"/>
    </location>
</feature>
<feature type="compositionally biased region" description="Low complexity" evidence="1">
    <location>
        <begin position="148"/>
        <end position="160"/>
    </location>
</feature>
<feature type="compositionally biased region" description="Basic and acidic residues" evidence="1">
    <location>
        <begin position="7"/>
        <end position="16"/>
    </location>
</feature>
<evidence type="ECO:0000256" key="1">
    <source>
        <dbReference type="SAM" id="MobiDB-lite"/>
    </source>
</evidence>
<name>F1LWI7_RAT</name>
<feature type="region of interest" description="Disordered" evidence="1">
    <location>
        <begin position="148"/>
        <end position="221"/>
    </location>
</feature>
<dbReference type="GO" id="GO:0044877">
    <property type="term" value="F:protein-containing complex binding"/>
    <property type="evidence" value="ECO:0000266"/>
    <property type="project" value="RGD"/>
</dbReference>
<dbReference type="HOGENOM" id="CLU_033305_0_0_1"/>
<dbReference type="GO" id="GO:0048599">
    <property type="term" value="P:oocyte development"/>
    <property type="evidence" value="ECO:0000266"/>
    <property type="project" value="RGD"/>
</dbReference>
<feature type="region of interest" description="Disordered" evidence="1">
    <location>
        <begin position="289"/>
        <end position="584"/>
    </location>
</feature>
<dbReference type="Ensembl" id="ENSRNOT00000060213.5">
    <property type="protein sequence ID" value="ENSRNOP00000056961.4"/>
    <property type="gene ID" value="ENSRNOG00000039305.5"/>
</dbReference>
<feature type="compositionally biased region" description="Polar residues" evidence="1">
    <location>
        <begin position="466"/>
        <end position="479"/>
    </location>
</feature>
<dbReference type="GO" id="GO:0180000">
    <property type="term" value="F:histone methyltransferase inhibitor activity"/>
    <property type="evidence" value="ECO:0000266"/>
    <property type="project" value="RGD"/>
</dbReference>
<proteinExistence type="evidence at protein level"/>
<reference evidence="2" key="2">
    <citation type="submission" date="2024-01" db="EMBL/GenBank/DDBJ databases">
        <title>GRCr8: a new rat reference genome assembly contstructed from accurate long reads and long range scaffolding.</title>
        <authorList>
            <person name="Doris P.A."/>
            <person name="Kalbfleisch T."/>
            <person name="Li K."/>
            <person name="Howe K."/>
            <person name="Wood J."/>
        </authorList>
    </citation>
    <scope>NUCLEOTIDE SEQUENCE [LARGE SCALE GENOMIC DNA]</scope>
    <source>
        <strain evidence="2">Brown Norway</strain>
    </source>
</reference>
<dbReference type="GO" id="GO:0040029">
    <property type="term" value="P:epigenetic regulation of gene expression"/>
    <property type="evidence" value="ECO:0000266"/>
    <property type="project" value="RGD"/>
</dbReference>